<reference evidence="2" key="1">
    <citation type="submission" date="2014-11" db="EMBL/GenBank/DDBJ databases">
        <authorList>
            <person name="Amaro Gonzalez C."/>
        </authorList>
    </citation>
    <scope>NUCLEOTIDE SEQUENCE</scope>
</reference>
<reference evidence="2" key="2">
    <citation type="journal article" date="2015" name="Fish Shellfish Immunol.">
        <title>Early steps in the European eel (Anguilla anguilla)-Vibrio vulnificus interaction in the gills: Role of the RtxA13 toxin.</title>
        <authorList>
            <person name="Callol A."/>
            <person name="Pajuelo D."/>
            <person name="Ebbesson L."/>
            <person name="Teles M."/>
            <person name="MacKenzie S."/>
            <person name="Amaro C."/>
        </authorList>
    </citation>
    <scope>NUCLEOTIDE SEQUENCE</scope>
</reference>
<organism evidence="2">
    <name type="scientific">Anguilla anguilla</name>
    <name type="common">European freshwater eel</name>
    <name type="synonym">Muraena anguilla</name>
    <dbReference type="NCBI Taxonomy" id="7936"/>
    <lineage>
        <taxon>Eukaryota</taxon>
        <taxon>Metazoa</taxon>
        <taxon>Chordata</taxon>
        <taxon>Craniata</taxon>
        <taxon>Vertebrata</taxon>
        <taxon>Euteleostomi</taxon>
        <taxon>Actinopterygii</taxon>
        <taxon>Neopterygii</taxon>
        <taxon>Teleostei</taxon>
        <taxon>Anguilliformes</taxon>
        <taxon>Anguillidae</taxon>
        <taxon>Anguilla</taxon>
    </lineage>
</organism>
<dbReference type="AlphaFoldDB" id="A0A0E9UG04"/>
<evidence type="ECO:0000256" key="1">
    <source>
        <dbReference type="SAM" id="MobiDB-lite"/>
    </source>
</evidence>
<proteinExistence type="predicted"/>
<name>A0A0E9UG04_ANGAN</name>
<protein>
    <submittedName>
        <fullName evidence="2">Uncharacterized protein</fullName>
    </submittedName>
</protein>
<accession>A0A0E9UG04</accession>
<dbReference type="EMBL" id="GBXM01044382">
    <property type="protein sequence ID" value="JAH64195.1"/>
    <property type="molecule type" value="Transcribed_RNA"/>
</dbReference>
<feature type="compositionally biased region" description="Polar residues" evidence="1">
    <location>
        <begin position="1"/>
        <end position="16"/>
    </location>
</feature>
<feature type="region of interest" description="Disordered" evidence="1">
    <location>
        <begin position="1"/>
        <end position="25"/>
    </location>
</feature>
<sequence>MSATWGPQRPSASVSEATEFLARRL</sequence>
<evidence type="ECO:0000313" key="2">
    <source>
        <dbReference type="EMBL" id="JAH64195.1"/>
    </source>
</evidence>